<reference evidence="1 2" key="1">
    <citation type="submission" date="2015-03" db="EMBL/GenBank/DDBJ databases">
        <authorList>
            <consortium name="Pathogen Informatics"/>
            <person name="Murphy D."/>
        </authorList>
    </citation>
    <scope>NUCLEOTIDE SEQUENCE [LARGE SCALE GENOMIC DNA]</scope>
    <source>
        <strain evidence="1 2">IP08791</strain>
    </source>
</reference>
<protein>
    <submittedName>
        <fullName evidence="1">Uncharacterized protein</fullName>
    </submittedName>
</protein>
<keyword evidence="2" id="KW-1185">Reference proteome</keyword>
<evidence type="ECO:0000313" key="1">
    <source>
        <dbReference type="EMBL" id="CNK98261.1"/>
    </source>
</evidence>
<accession>A0ABM9SSH2</accession>
<gene>
    <name evidence="1" type="ORF">ERS137966_01845</name>
</gene>
<dbReference type="EMBL" id="CQEH01000007">
    <property type="protein sequence ID" value="CNK98261.1"/>
    <property type="molecule type" value="Genomic_DNA"/>
</dbReference>
<name>A0ABM9SSH2_YERAL</name>
<proteinExistence type="predicted"/>
<organism evidence="1 2">
    <name type="scientific">Yersinia aldovae</name>
    <dbReference type="NCBI Taxonomy" id="29483"/>
    <lineage>
        <taxon>Bacteria</taxon>
        <taxon>Pseudomonadati</taxon>
        <taxon>Pseudomonadota</taxon>
        <taxon>Gammaproteobacteria</taxon>
        <taxon>Enterobacterales</taxon>
        <taxon>Yersiniaceae</taxon>
        <taxon>Yersinia</taxon>
    </lineage>
</organism>
<sequence>MHKLQVSIIPPTEKQINEVTDSLLRKYAKVKATPKNLSAISREATRRIRKMTITNVDIVRT</sequence>
<comment type="caution">
    <text evidence="1">The sequence shown here is derived from an EMBL/GenBank/DDBJ whole genome shotgun (WGS) entry which is preliminary data.</text>
</comment>
<dbReference type="Proteomes" id="UP000038647">
    <property type="component" value="Unassembled WGS sequence"/>
</dbReference>
<evidence type="ECO:0000313" key="2">
    <source>
        <dbReference type="Proteomes" id="UP000038647"/>
    </source>
</evidence>
<dbReference type="RefSeq" id="WP_049603741.1">
    <property type="nucleotide sequence ID" value="NZ_CQEH01000007.1"/>
</dbReference>